<dbReference type="InterPro" id="IPR050194">
    <property type="entry name" value="Glycosyltransferase_grp1"/>
</dbReference>
<dbReference type="GO" id="GO:0016757">
    <property type="term" value="F:glycosyltransferase activity"/>
    <property type="evidence" value="ECO:0007669"/>
    <property type="project" value="InterPro"/>
</dbReference>
<evidence type="ECO:0000259" key="2">
    <source>
        <dbReference type="Pfam" id="PF13439"/>
    </source>
</evidence>
<dbReference type="KEGG" id="pnp:IJ22_39990"/>
<reference evidence="4" key="1">
    <citation type="submission" date="2015-12" db="EMBL/GenBank/DDBJ databases">
        <title>Complete genome sequences of two moderately thermophilic Paenibacillus species.</title>
        <authorList>
            <person name="Butler R.III."/>
            <person name="Wang J."/>
            <person name="Stark B.C."/>
            <person name="Pombert J.-F."/>
        </authorList>
    </citation>
    <scope>NUCLEOTIDE SEQUENCE [LARGE SCALE GENOMIC DNA]</scope>
    <source>
        <strain evidence="4">32O-Y</strain>
    </source>
</reference>
<dbReference type="SUPFAM" id="SSF53756">
    <property type="entry name" value="UDP-Glycosyltransferase/glycogen phosphorylase"/>
    <property type="match status" value="1"/>
</dbReference>
<organism evidence="3 4">
    <name type="scientific">Paenibacillus naphthalenovorans</name>
    <dbReference type="NCBI Taxonomy" id="162209"/>
    <lineage>
        <taxon>Bacteria</taxon>
        <taxon>Bacillati</taxon>
        <taxon>Bacillota</taxon>
        <taxon>Bacilli</taxon>
        <taxon>Bacillales</taxon>
        <taxon>Paenibacillaceae</taxon>
        <taxon>Paenibacillus</taxon>
    </lineage>
</organism>
<evidence type="ECO:0000313" key="3">
    <source>
        <dbReference type="EMBL" id="ALS24311.1"/>
    </source>
</evidence>
<proteinExistence type="predicted"/>
<dbReference type="Gene3D" id="3.40.50.2000">
    <property type="entry name" value="Glycogen Phosphorylase B"/>
    <property type="match status" value="2"/>
</dbReference>
<dbReference type="Pfam" id="PF00534">
    <property type="entry name" value="Glycos_transf_1"/>
    <property type="match status" value="1"/>
</dbReference>
<dbReference type="CDD" id="cd03801">
    <property type="entry name" value="GT4_PimA-like"/>
    <property type="match status" value="1"/>
</dbReference>
<evidence type="ECO:0000313" key="4">
    <source>
        <dbReference type="Proteomes" id="UP000061660"/>
    </source>
</evidence>
<sequence>MKILLVTYWFVPHIGGVNTYLNVLKQGLEKLGHQVDILAHHPDMNKIYRLSDQPTIEKNPILFPVHDIMMDYFDQELPELEPWARFREIERYVFEMASALIGLDQYDLIHTHDVISTRAISRVKPVQAAHVATIHGLLNEEFFLTKEIADTGSSSWQYSFIEEHMGASSADITIFSSEWLRREYTNRFFVSSNHLAVIPYGLDTASIVAQANGNPRENRMNGKMVIICPARLVSYKGQSYLIEALGKLLHERDDFICQFAGDGPAMEELVPMADQFRLTKHVQFLGNQQDMIHLYKQADIFVLPTLIENHSLAVMEAQIVGLPVITTRVGGNAELIIPDHTGLLVEPRNPEELYEAIVKLMNDPSLRVRLAEMGKQWARKYWHPQIMIDRTAEAYETARQMNKSRYGKNKKRREIH</sequence>
<feature type="domain" description="Glycosyltransferase subfamily 4-like N-terminal" evidence="2">
    <location>
        <begin position="14"/>
        <end position="205"/>
    </location>
</feature>
<reference evidence="3 4" key="2">
    <citation type="journal article" date="2016" name="Genome Announc.">
        <title>Complete Genome Sequences of Two Interactive Moderate Thermophiles, Paenibacillus napthalenovorans 32O-Y and Paenibacillus sp. 32O-W.</title>
        <authorList>
            <person name="Butler R.R.III."/>
            <person name="Wang J."/>
            <person name="Stark B.C."/>
            <person name="Pombert J.F."/>
        </authorList>
    </citation>
    <scope>NUCLEOTIDE SEQUENCE [LARGE SCALE GENOMIC DNA]</scope>
    <source>
        <strain evidence="3 4">32O-Y</strain>
    </source>
</reference>
<keyword evidence="3" id="KW-0808">Transferase</keyword>
<dbReference type="OrthoDB" id="9815550at2"/>
<dbReference type="PANTHER" id="PTHR45947">
    <property type="entry name" value="SULFOQUINOVOSYL TRANSFERASE SQD2"/>
    <property type="match status" value="1"/>
</dbReference>
<dbReference type="EMBL" id="CP013652">
    <property type="protein sequence ID" value="ALS24311.1"/>
    <property type="molecule type" value="Genomic_DNA"/>
</dbReference>
<feature type="domain" description="Glycosyl transferase family 1" evidence="1">
    <location>
        <begin position="220"/>
        <end position="377"/>
    </location>
</feature>
<dbReference type="PANTHER" id="PTHR45947:SF3">
    <property type="entry name" value="SULFOQUINOVOSYL TRANSFERASE SQD2"/>
    <property type="match status" value="1"/>
</dbReference>
<dbReference type="Pfam" id="PF13439">
    <property type="entry name" value="Glyco_transf_4"/>
    <property type="match status" value="1"/>
</dbReference>
<dbReference type="RefSeq" id="WP_062410009.1">
    <property type="nucleotide sequence ID" value="NZ_CP013652.1"/>
</dbReference>
<name>A0A0U2VXV3_9BACL</name>
<dbReference type="Proteomes" id="UP000061660">
    <property type="component" value="Chromosome"/>
</dbReference>
<dbReference type="InterPro" id="IPR028098">
    <property type="entry name" value="Glyco_trans_4-like_N"/>
</dbReference>
<keyword evidence="4" id="KW-1185">Reference proteome</keyword>
<dbReference type="PATRIC" id="fig|162209.4.peg.4243"/>
<dbReference type="AlphaFoldDB" id="A0A0U2VXV3"/>
<gene>
    <name evidence="3" type="ORF">IJ22_39990</name>
</gene>
<accession>A0A0U2VXV3</accession>
<dbReference type="STRING" id="162209.IJ22_39990"/>
<protein>
    <submittedName>
        <fullName evidence="3">Group 1 glycosyl transferase</fullName>
    </submittedName>
</protein>
<dbReference type="InterPro" id="IPR001296">
    <property type="entry name" value="Glyco_trans_1"/>
</dbReference>
<evidence type="ECO:0000259" key="1">
    <source>
        <dbReference type="Pfam" id="PF00534"/>
    </source>
</evidence>